<evidence type="ECO:0000313" key="2">
    <source>
        <dbReference type="Proteomes" id="UP001168821"/>
    </source>
</evidence>
<dbReference type="EMBL" id="JALNTZ010000001">
    <property type="protein sequence ID" value="KAJ3666773.1"/>
    <property type="molecule type" value="Genomic_DNA"/>
</dbReference>
<accession>A0AA38MTM8</accession>
<evidence type="ECO:0000313" key="1">
    <source>
        <dbReference type="EMBL" id="KAJ3666773.1"/>
    </source>
</evidence>
<keyword evidence="2" id="KW-1185">Reference proteome</keyword>
<protein>
    <submittedName>
        <fullName evidence="1">Uncharacterized protein</fullName>
    </submittedName>
</protein>
<gene>
    <name evidence="1" type="ORF">Zmor_002204</name>
</gene>
<sequence>MRVVMYNISVSADLLGCQRPQMSYITRTAGGGSLNYYHYTSQFLTNNINIKLALSHVATALIRKSSCLSSVTANEEKNAVTMQRIHFASIITYHVWVAQSYFILFLCFTGELFA</sequence>
<proteinExistence type="predicted"/>
<comment type="caution">
    <text evidence="1">The sequence shown here is derived from an EMBL/GenBank/DDBJ whole genome shotgun (WGS) entry which is preliminary data.</text>
</comment>
<reference evidence="1" key="1">
    <citation type="journal article" date="2023" name="G3 (Bethesda)">
        <title>Whole genome assemblies of Zophobas morio and Tenebrio molitor.</title>
        <authorList>
            <person name="Kaur S."/>
            <person name="Stinson S.A."/>
            <person name="diCenzo G.C."/>
        </authorList>
    </citation>
    <scope>NUCLEOTIDE SEQUENCE</scope>
    <source>
        <strain evidence="1">QUZm001</strain>
    </source>
</reference>
<name>A0AA38MTM8_9CUCU</name>
<dbReference type="AlphaFoldDB" id="A0AA38MTM8"/>
<organism evidence="1 2">
    <name type="scientific">Zophobas morio</name>
    <dbReference type="NCBI Taxonomy" id="2755281"/>
    <lineage>
        <taxon>Eukaryota</taxon>
        <taxon>Metazoa</taxon>
        <taxon>Ecdysozoa</taxon>
        <taxon>Arthropoda</taxon>
        <taxon>Hexapoda</taxon>
        <taxon>Insecta</taxon>
        <taxon>Pterygota</taxon>
        <taxon>Neoptera</taxon>
        <taxon>Endopterygota</taxon>
        <taxon>Coleoptera</taxon>
        <taxon>Polyphaga</taxon>
        <taxon>Cucujiformia</taxon>
        <taxon>Tenebrionidae</taxon>
        <taxon>Zophobas</taxon>
    </lineage>
</organism>
<dbReference type="Proteomes" id="UP001168821">
    <property type="component" value="Unassembled WGS sequence"/>
</dbReference>